<accession>A0A0K2TX39</accession>
<name>A0A0K2TX39_LEPSM</name>
<feature type="non-terminal residue" evidence="1">
    <location>
        <position position="1"/>
    </location>
</feature>
<evidence type="ECO:0000313" key="1">
    <source>
        <dbReference type="EMBL" id="CDW30395.1"/>
    </source>
</evidence>
<dbReference type="AlphaFoldDB" id="A0A0K2TX39"/>
<sequence>LSIWSSTLQETCILFRSVTKLKASRHDSIFFLNKASNYYHEYGFSYAVVIRI</sequence>
<proteinExistence type="predicted"/>
<organism evidence="1">
    <name type="scientific">Lepeophtheirus salmonis</name>
    <name type="common">Salmon louse</name>
    <name type="synonym">Caligus salmonis</name>
    <dbReference type="NCBI Taxonomy" id="72036"/>
    <lineage>
        <taxon>Eukaryota</taxon>
        <taxon>Metazoa</taxon>
        <taxon>Ecdysozoa</taxon>
        <taxon>Arthropoda</taxon>
        <taxon>Crustacea</taxon>
        <taxon>Multicrustacea</taxon>
        <taxon>Hexanauplia</taxon>
        <taxon>Copepoda</taxon>
        <taxon>Siphonostomatoida</taxon>
        <taxon>Caligidae</taxon>
        <taxon>Lepeophtheirus</taxon>
    </lineage>
</organism>
<reference evidence="1" key="1">
    <citation type="submission" date="2014-05" db="EMBL/GenBank/DDBJ databases">
        <authorList>
            <person name="Chronopoulou M."/>
        </authorList>
    </citation>
    <scope>NUCLEOTIDE SEQUENCE</scope>
    <source>
        <tissue evidence="1">Whole organism</tissue>
    </source>
</reference>
<dbReference type="EMBL" id="HACA01013034">
    <property type="protein sequence ID" value="CDW30395.1"/>
    <property type="molecule type" value="Transcribed_RNA"/>
</dbReference>
<protein>
    <submittedName>
        <fullName evidence="1">Uncharacterized protein</fullName>
    </submittedName>
</protein>
<feature type="non-terminal residue" evidence="1">
    <location>
        <position position="52"/>
    </location>
</feature>